<sequence>MDMGINGGLFFRLRMAAKNMRDMPAILAVKYIRQMVTGGAFAEANKGAVNDHDFVLFKVVIYTLAQSGRGSYWSAHNEHKHFPRIN</sequence>
<evidence type="ECO:0000313" key="3">
    <source>
        <dbReference type="Proteomes" id="UP000254716"/>
    </source>
</evidence>
<evidence type="ECO:0000313" key="1">
    <source>
        <dbReference type="EMBL" id="BBU80141.1"/>
    </source>
</evidence>
<dbReference type="Proteomes" id="UP000254716">
    <property type="component" value="Unassembled WGS sequence"/>
</dbReference>
<dbReference type="Proteomes" id="UP000467488">
    <property type="component" value="Chromosome"/>
</dbReference>
<gene>
    <name evidence="1" type="ORF">EIMP300_15410</name>
    <name evidence="2" type="ORF">NCTC9081_00758</name>
</gene>
<reference evidence="2 3" key="1">
    <citation type="submission" date="2018-06" db="EMBL/GenBank/DDBJ databases">
        <authorList>
            <consortium name="Pathogen Informatics"/>
            <person name="Doyle S."/>
        </authorList>
    </citation>
    <scope>NUCLEOTIDE SEQUENCE [LARGE SCALE GENOMIC DNA]</scope>
    <source>
        <strain evidence="2 3">NCTC9081</strain>
    </source>
</reference>
<name>A0A376VUE0_ECOLX</name>
<dbReference type="EMBL" id="AP022360">
    <property type="protein sequence ID" value="BBU80141.1"/>
    <property type="molecule type" value="Genomic_DNA"/>
</dbReference>
<reference evidence="1 4" key="2">
    <citation type="submission" date="2020-01" db="EMBL/GenBank/DDBJ databases">
        <title>Dynamics of blaIMP-6 dissemination in carbapenem resistant Enterobacteriacea isolated from regional surveillance in Osaka, Japan.</title>
        <authorList>
            <person name="Abe R."/>
            <person name="Akeda Y."/>
            <person name="Sugawara Y."/>
            <person name="Yamamoto N."/>
            <person name="Tomono K."/>
            <person name="Takeuchi D."/>
            <person name="Kawahara R."/>
            <person name="Hamada S."/>
        </authorList>
    </citation>
    <scope>NUCLEOTIDE SEQUENCE [LARGE SCALE GENOMIC DNA]</scope>
    <source>
        <strain evidence="1 4">E300</strain>
    </source>
</reference>
<dbReference type="AlphaFoldDB" id="A0A376VUE0"/>
<accession>A0A376VUE0</accession>
<proteinExistence type="predicted"/>
<dbReference type="EMBL" id="UGCV01000008">
    <property type="protein sequence ID" value="STJ15406.1"/>
    <property type="molecule type" value="Genomic_DNA"/>
</dbReference>
<evidence type="ECO:0000313" key="4">
    <source>
        <dbReference type="Proteomes" id="UP000467488"/>
    </source>
</evidence>
<organism evidence="2 3">
    <name type="scientific">Escherichia coli</name>
    <dbReference type="NCBI Taxonomy" id="562"/>
    <lineage>
        <taxon>Bacteria</taxon>
        <taxon>Pseudomonadati</taxon>
        <taxon>Pseudomonadota</taxon>
        <taxon>Gammaproteobacteria</taxon>
        <taxon>Enterobacterales</taxon>
        <taxon>Enterobacteriaceae</taxon>
        <taxon>Escherichia</taxon>
    </lineage>
</organism>
<evidence type="ECO:0000313" key="2">
    <source>
        <dbReference type="EMBL" id="STJ15406.1"/>
    </source>
</evidence>
<protein>
    <submittedName>
        <fullName evidence="2">Uncharacterized protein</fullName>
    </submittedName>
</protein>